<dbReference type="Proteomes" id="UP001066276">
    <property type="component" value="Chromosome 3_1"/>
</dbReference>
<gene>
    <name evidence="1" type="ORF">NDU88_004741</name>
</gene>
<evidence type="ECO:0000313" key="1">
    <source>
        <dbReference type="EMBL" id="KAJ1187976.1"/>
    </source>
</evidence>
<accession>A0AAV7UHV5</accession>
<reference evidence="1" key="1">
    <citation type="journal article" date="2022" name="bioRxiv">
        <title>Sequencing and chromosome-scale assembly of the giantPleurodeles waltlgenome.</title>
        <authorList>
            <person name="Brown T."/>
            <person name="Elewa A."/>
            <person name="Iarovenko S."/>
            <person name="Subramanian E."/>
            <person name="Araus A.J."/>
            <person name="Petzold A."/>
            <person name="Susuki M."/>
            <person name="Suzuki K.-i.T."/>
            <person name="Hayashi T."/>
            <person name="Toyoda A."/>
            <person name="Oliveira C."/>
            <person name="Osipova E."/>
            <person name="Leigh N.D."/>
            <person name="Simon A."/>
            <person name="Yun M.H."/>
        </authorList>
    </citation>
    <scope>NUCLEOTIDE SEQUENCE</scope>
    <source>
        <strain evidence="1">20211129_DDA</strain>
        <tissue evidence="1">Liver</tissue>
    </source>
</reference>
<comment type="caution">
    <text evidence="1">The sequence shown here is derived from an EMBL/GenBank/DDBJ whole genome shotgun (WGS) entry which is preliminary data.</text>
</comment>
<feature type="non-terminal residue" evidence="1">
    <location>
        <position position="1"/>
    </location>
</feature>
<organism evidence="1 2">
    <name type="scientific">Pleurodeles waltl</name>
    <name type="common">Iberian ribbed newt</name>
    <dbReference type="NCBI Taxonomy" id="8319"/>
    <lineage>
        <taxon>Eukaryota</taxon>
        <taxon>Metazoa</taxon>
        <taxon>Chordata</taxon>
        <taxon>Craniata</taxon>
        <taxon>Vertebrata</taxon>
        <taxon>Euteleostomi</taxon>
        <taxon>Amphibia</taxon>
        <taxon>Batrachia</taxon>
        <taxon>Caudata</taxon>
        <taxon>Salamandroidea</taxon>
        <taxon>Salamandridae</taxon>
        <taxon>Pleurodelinae</taxon>
        <taxon>Pleurodeles</taxon>
    </lineage>
</organism>
<dbReference type="EMBL" id="JANPWB010000005">
    <property type="protein sequence ID" value="KAJ1187976.1"/>
    <property type="molecule type" value="Genomic_DNA"/>
</dbReference>
<name>A0AAV7UHV5_PLEWA</name>
<protein>
    <submittedName>
        <fullName evidence="1">Uncharacterized protein</fullName>
    </submittedName>
</protein>
<keyword evidence="2" id="KW-1185">Reference proteome</keyword>
<evidence type="ECO:0000313" key="2">
    <source>
        <dbReference type="Proteomes" id="UP001066276"/>
    </source>
</evidence>
<proteinExistence type="predicted"/>
<dbReference type="AlphaFoldDB" id="A0AAV7UHV5"/>
<feature type="non-terminal residue" evidence="1">
    <location>
        <position position="67"/>
    </location>
</feature>
<sequence length="67" mass="7648">PTVRSIETLEGTNLLTLTQNGIDIEGERYLDPEKRACRISEYCRRGRQCFVSFELANGGFLWILLIA</sequence>